<evidence type="ECO:0000313" key="2">
    <source>
        <dbReference type="Proteomes" id="UP000215914"/>
    </source>
</evidence>
<keyword evidence="2" id="KW-1185">Reference proteome</keyword>
<protein>
    <submittedName>
        <fullName evidence="1">Uncharacterized protein</fullName>
    </submittedName>
</protein>
<organism evidence="1 2">
    <name type="scientific">Helianthus annuus</name>
    <name type="common">Common sunflower</name>
    <dbReference type="NCBI Taxonomy" id="4232"/>
    <lineage>
        <taxon>Eukaryota</taxon>
        <taxon>Viridiplantae</taxon>
        <taxon>Streptophyta</taxon>
        <taxon>Embryophyta</taxon>
        <taxon>Tracheophyta</taxon>
        <taxon>Spermatophyta</taxon>
        <taxon>Magnoliopsida</taxon>
        <taxon>eudicotyledons</taxon>
        <taxon>Gunneridae</taxon>
        <taxon>Pentapetalae</taxon>
        <taxon>asterids</taxon>
        <taxon>campanulids</taxon>
        <taxon>Asterales</taxon>
        <taxon>Asteraceae</taxon>
        <taxon>Asteroideae</taxon>
        <taxon>Heliantheae alliance</taxon>
        <taxon>Heliantheae</taxon>
        <taxon>Helianthus</taxon>
    </lineage>
</organism>
<dbReference type="Proteomes" id="UP000215914">
    <property type="component" value="Chromosome 9"/>
</dbReference>
<dbReference type="InParanoid" id="A0A251TYY5"/>
<dbReference type="EMBL" id="CM007898">
    <property type="protein sequence ID" value="OTG16104.1"/>
    <property type="molecule type" value="Genomic_DNA"/>
</dbReference>
<sequence>MNIHVVFGFICMTRFSGSSRVRVHLYFLGSTHEHDPFSSLYVSLLKENLYYKINSVSTNAYQHQP</sequence>
<reference evidence="2" key="1">
    <citation type="journal article" date="2017" name="Nature">
        <title>The sunflower genome provides insights into oil metabolism, flowering and Asterid evolution.</title>
        <authorList>
            <person name="Badouin H."/>
            <person name="Gouzy J."/>
            <person name="Grassa C.J."/>
            <person name="Murat F."/>
            <person name="Staton S.E."/>
            <person name="Cottret L."/>
            <person name="Lelandais-Briere C."/>
            <person name="Owens G.L."/>
            <person name="Carrere S."/>
            <person name="Mayjonade B."/>
            <person name="Legrand L."/>
            <person name="Gill N."/>
            <person name="Kane N.C."/>
            <person name="Bowers J.E."/>
            <person name="Hubner S."/>
            <person name="Bellec A."/>
            <person name="Berard A."/>
            <person name="Berges H."/>
            <person name="Blanchet N."/>
            <person name="Boniface M.C."/>
            <person name="Brunel D."/>
            <person name="Catrice O."/>
            <person name="Chaidir N."/>
            <person name="Claudel C."/>
            <person name="Donnadieu C."/>
            <person name="Faraut T."/>
            <person name="Fievet G."/>
            <person name="Helmstetter N."/>
            <person name="King M."/>
            <person name="Knapp S.J."/>
            <person name="Lai Z."/>
            <person name="Le Paslier M.C."/>
            <person name="Lippi Y."/>
            <person name="Lorenzon L."/>
            <person name="Mandel J.R."/>
            <person name="Marage G."/>
            <person name="Marchand G."/>
            <person name="Marquand E."/>
            <person name="Bret-Mestries E."/>
            <person name="Morien E."/>
            <person name="Nambeesan S."/>
            <person name="Nguyen T."/>
            <person name="Pegot-Espagnet P."/>
            <person name="Pouilly N."/>
            <person name="Raftis F."/>
            <person name="Sallet E."/>
            <person name="Schiex T."/>
            <person name="Thomas J."/>
            <person name="Vandecasteele C."/>
            <person name="Vares D."/>
            <person name="Vear F."/>
            <person name="Vautrin S."/>
            <person name="Crespi M."/>
            <person name="Mangin B."/>
            <person name="Burke J.M."/>
            <person name="Salse J."/>
            <person name="Munos S."/>
            <person name="Vincourt P."/>
            <person name="Rieseberg L.H."/>
            <person name="Langlade N.B."/>
        </authorList>
    </citation>
    <scope>NUCLEOTIDE SEQUENCE [LARGE SCALE GENOMIC DNA]</scope>
    <source>
        <strain evidence="2">cv. SF193</strain>
    </source>
</reference>
<gene>
    <name evidence="1" type="ORF">HannXRQ_Chr09g0267731</name>
</gene>
<accession>A0A251TYY5</accession>
<name>A0A251TYY5_HELAN</name>
<proteinExistence type="predicted"/>
<evidence type="ECO:0000313" key="1">
    <source>
        <dbReference type="EMBL" id="OTG16104.1"/>
    </source>
</evidence>
<dbReference type="AlphaFoldDB" id="A0A251TYY5"/>